<keyword evidence="1" id="KW-0732">Signal</keyword>
<feature type="chain" id="PRO_5044493180" evidence="1">
    <location>
        <begin position="20"/>
        <end position="401"/>
    </location>
</feature>
<dbReference type="KEGG" id="sbr:SY1_20280"/>
<accession>A0AB94IYE9</accession>
<name>A0AB94IYE9_9BACT</name>
<dbReference type="Proteomes" id="UP000008957">
    <property type="component" value="Chromosome"/>
</dbReference>
<keyword evidence="3" id="KW-1185">Reference proteome</keyword>
<proteinExistence type="predicted"/>
<dbReference type="AlphaFoldDB" id="A0AB94IYE9"/>
<dbReference type="InterPro" id="IPR030821">
    <property type="entry name" value="Synergist_CTERM"/>
</dbReference>
<evidence type="ECO:0000313" key="3">
    <source>
        <dbReference type="Proteomes" id="UP000008957"/>
    </source>
</evidence>
<evidence type="ECO:0000313" key="2">
    <source>
        <dbReference type="EMBL" id="CBL28812.1"/>
    </source>
</evidence>
<dbReference type="RefSeq" id="WP_015556959.1">
    <property type="nucleotide sequence ID" value="NC_021038.1"/>
</dbReference>
<gene>
    <name evidence="2" type="ORF">SY1_20280</name>
</gene>
<sequence length="401" mass="41454">MKKLSCAFLVALALCGAAAANVAYTTVDAGYTGAIGVIDEALQAGRAVGSLRGDALGASFPQGGRRLYVFLEHDHTTGDKAAVYNPASWDVPVANRTWTNAMNVHGLAAYGGNLYAAAHEGGAVIQVNTSSYTATGRYYICTAAPAGYVPHAERVLAAGNVIYALFTATRGSYPGYTYASSVLVGLDSALNKELVRYEGLGRNAVDMAKIDAGRIAVACRGTGGVQVVNLNAADGADWLALEVVSADDGTALGSVTAVCEDGGGGFYFIAERRDGAAARPTLTLYRWTGSARYPVKVYEAKGVAGYACQLVRDTAYRNRVFAVMGDRVAVLEADGRHVKTIGSAELGGNPTSIAVIDRPAGDGGKDKSSSGGGCGALDLGGLALVLPLLALRRRSTPQRRG</sequence>
<organism evidence="2 3">
    <name type="scientific">Fretibacterium fastidiosum</name>
    <dbReference type="NCBI Taxonomy" id="651822"/>
    <lineage>
        <taxon>Bacteria</taxon>
        <taxon>Thermotogati</taxon>
        <taxon>Synergistota</taxon>
        <taxon>Synergistia</taxon>
        <taxon>Synergistales</taxon>
        <taxon>Aminobacteriaceae</taxon>
        <taxon>Fretibacterium</taxon>
    </lineage>
</organism>
<dbReference type="NCBIfam" id="TIGR04564">
    <property type="entry name" value="Synergist_CTERM"/>
    <property type="match status" value="1"/>
</dbReference>
<protein>
    <submittedName>
        <fullName evidence="2">Uncharacterized protein</fullName>
    </submittedName>
</protein>
<dbReference type="SUPFAM" id="SSF63829">
    <property type="entry name" value="Calcium-dependent phosphotriesterase"/>
    <property type="match status" value="1"/>
</dbReference>
<feature type="signal peptide" evidence="1">
    <location>
        <begin position="1"/>
        <end position="19"/>
    </location>
</feature>
<reference evidence="3" key="1">
    <citation type="submission" date="2010-03" db="EMBL/GenBank/DDBJ databases">
        <title>The genome sequence of Synergistetes sp. SGP1.</title>
        <authorList>
            <consortium name="metaHIT consortium -- http://www.metahit.eu/"/>
            <person name="Pajon A."/>
            <person name="Turner K."/>
            <person name="Parkhill J."/>
            <person name="Wade W."/>
            <person name="Vartoukian S."/>
        </authorList>
    </citation>
    <scope>NUCLEOTIDE SEQUENCE [LARGE SCALE GENOMIC DNA]</scope>
    <source>
        <strain evidence="3">SGP1</strain>
    </source>
</reference>
<reference evidence="2 3" key="2">
    <citation type="submission" date="2010-03" db="EMBL/GenBank/DDBJ databases">
        <authorList>
            <person name="Pajon A."/>
        </authorList>
    </citation>
    <scope>NUCLEOTIDE SEQUENCE [LARGE SCALE GENOMIC DNA]</scope>
    <source>
        <strain evidence="2 3">SGP1</strain>
    </source>
</reference>
<evidence type="ECO:0000256" key="1">
    <source>
        <dbReference type="SAM" id="SignalP"/>
    </source>
</evidence>
<dbReference type="EMBL" id="FP929056">
    <property type="protein sequence ID" value="CBL28812.1"/>
    <property type="molecule type" value="Genomic_DNA"/>
</dbReference>